<dbReference type="EMBL" id="FP565616">
    <property type="protein sequence ID" value="CBG76440.1"/>
    <property type="molecule type" value="Genomic_DNA"/>
</dbReference>
<gene>
    <name evidence="2" type="primary">OO_Ba0013J05-OO_Ba0033A15.27</name>
</gene>
<dbReference type="AlphaFoldDB" id="D0ABH0"/>
<evidence type="ECO:0000313" key="2">
    <source>
        <dbReference type="EMBL" id="CBG76440.1"/>
    </source>
</evidence>
<sequence>MGFSSGIDDFAFPPGQAFRFGSLDFITDNFGKISLLDSDSDQSGGKNFSAPFGLPDDAEIYHNLLSSELESIHLGKSSSSSLSCCDPGSREIVVILQLLGSCSSTELNEYLSSFDFDDLYNISTDKFNDSDFDKDYDPMFLNVLMAEVAETNSAMARRAADEERAKFKLERKRMEEENKRKEEELRRKEEADKKRRDPRATGRSACEAILQTRVDNANIFLTPQQNAVAALILIDTVIEAAPAAVTPFLDKIKTIVAATANGAPSSFARKATESIAEIPEGSRLPPMRSKDYRRPELSKRPEHSKTPADGA</sequence>
<feature type="region of interest" description="Disordered" evidence="1">
    <location>
        <begin position="173"/>
        <end position="202"/>
    </location>
</feature>
<feature type="region of interest" description="Disordered" evidence="1">
    <location>
        <begin position="277"/>
        <end position="311"/>
    </location>
</feature>
<reference evidence="2" key="2">
    <citation type="submission" date="2009-09" db="EMBL/GenBank/DDBJ databases">
        <authorList>
            <person name="Han"/>
            <person name="B"/>
            <person name="Feng"/>
            <person name="Q"/>
            <person name="Huang"/>
            <person name="T"/>
            <person name="Zhao"/>
            <person name="Q"/>
            <person name="Zhu"/>
            <person name="J J.and.Lin."/>
            <person name="Z X."/>
        </authorList>
    </citation>
    <scope>NUCLEOTIDE SEQUENCE</scope>
</reference>
<organism evidence="2">
    <name type="scientific">Oryza officinalis</name>
    <dbReference type="NCBI Taxonomy" id="4535"/>
    <lineage>
        <taxon>Eukaryota</taxon>
        <taxon>Viridiplantae</taxon>
        <taxon>Streptophyta</taxon>
        <taxon>Embryophyta</taxon>
        <taxon>Tracheophyta</taxon>
        <taxon>Spermatophyta</taxon>
        <taxon>Magnoliopsida</taxon>
        <taxon>Liliopsida</taxon>
        <taxon>Poales</taxon>
        <taxon>Poaceae</taxon>
        <taxon>BOP clade</taxon>
        <taxon>Oryzoideae</taxon>
        <taxon>Oryzeae</taxon>
        <taxon>Oryzinae</taxon>
        <taxon>Oryza</taxon>
    </lineage>
</organism>
<protein>
    <submittedName>
        <fullName evidence="2">OO_Ba0013J05-OO_Ba0033A15.27 protein</fullName>
    </submittedName>
</protein>
<feature type="compositionally biased region" description="Basic and acidic residues" evidence="1">
    <location>
        <begin position="288"/>
        <end position="311"/>
    </location>
</feature>
<evidence type="ECO:0000256" key="1">
    <source>
        <dbReference type="SAM" id="MobiDB-lite"/>
    </source>
</evidence>
<name>D0ABH0_9ORYZ</name>
<reference evidence="2" key="1">
    <citation type="journal article" date="2009" name="J. Genet. Genomics">
        <title>Analysis of collinear regions of Oryza AA and CC genomes.</title>
        <authorList>
            <person name="Feng Q."/>
            <person name="Huang T."/>
            <person name="Zhao Q."/>
            <person name="Zhu J."/>
            <person name="Lin Z."/>
            <person name="Han B."/>
        </authorList>
    </citation>
    <scope>NUCLEOTIDE SEQUENCE</scope>
</reference>
<proteinExistence type="predicted"/>
<feature type="compositionally biased region" description="Basic and acidic residues" evidence="1">
    <location>
        <begin position="173"/>
        <end position="200"/>
    </location>
</feature>
<accession>D0ABH0</accession>